<dbReference type="Proteomes" id="UP001465976">
    <property type="component" value="Unassembled WGS sequence"/>
</dbReference>
<organism evidence="2 3">
    <name type="scientific">Marasmius crinis-equi</name>
    <dbReference type="NCBI Taxonomy" id="585013"/>
    <lineage>
        <taxon>Eukaryota</taxon>
        <taxon>Fungi</taxon>
        <taxon>Dikarya</taxon>
        <taxon>Basidiomycota</taxon>
        <taxon>Agaricomycotina</taxon>
        <taxon>Agaricomycetes</taxon>
        <taxon>Agaricomycetidae</taxon>
        <taxon>Agaricales</taxon>
        <taxon>Marasmiineae</taxon>
        <taxon>Marasmiaceae</taxon>
        <taxon>Marasmius</taxon>
    </lineage>
</organism>
<dbReference type="Gene3D" id="3.30.70.120">
    <property type="match status" value="1"/>
</dbReference>
<evidence type="ECO:0000313" key="2">
    <source>
        <dbReference type="EMBL" id="KAL0564809.1"/>
    </source>
</evidence>
<protein>
    <recommendedName>
        <fullName evidence="1">ATP phosphoribosyltransferase</fullName>
    </recommendedName>
</protein>
<reference evidence="2 3" key="1">
    <citation type="submission" date="2024-02" db="EMBL/GenBank/DDBJ databases">
        <title>A draft genome for the cacao thread blight pathogen Marasmius crinis-equi.</title>
        <authorList>
            <person name="Cohen S.P."/>
            <person name="Baruah I.K."/>
            <person name="Amoako-Attah I."/>
            <person name="Bukari Y."/>
            <person name="Meinhardt L.W."/>
            <person name="Bailey B.A."/>
        </authorList>
    </citation>
    <scope>NUCLEOTIDE SEQUENCE [LARGE SCALE GENOMIC DNA]</scope>
    <source>
        <strain evidence="2 3">GH-76</strain>
    </source>
</reference>
<proteinExistence type="predicted"/>
<gene>
    <name evidence="2" type="ORF">V5O48_017231</name>
</gene>
<dbReference type="InterPro" id="IPR036069">
    <property type="entry name" value="DUF34/NIF3_sf"/>
</dbReference>
<dbReference type="EMBL" id="JBAHYK010002571">
    <property type="protein sequence ID" value="KAL0564809.1"/>
    <property type="molecule type" value="Genomic_DNA"/>
</dbReference>
<dbReference type="PANTHER" id="PTHR41774:SF1">
    <property type="entry name" value="NGG1P INTERACTING FACTOR NIF3"/>
    <property type="match status" value="1"/>
</dbReference>
<evidence type="ECO:0000313" key="3">
    <source>
        <dbReference type="Proteomes" id="UP001465976"/>
    </source>
</evidence>
<dbReference type="InterPro" id="IPR015867">
    <property type="entry name" value="N-reg_PII/ATP_PRibTrfase_C"/>
</dbReference>
<dbReference type="PANTHER" id="PTHR41774">
    <property type="match status" value="1"/>
</dbReference>
<comment type="caution">
    <text evidence="2">The sequence shown here is derived from an EMBL/GenBank/DDBJ whole genome shotgun (WGS) entry which is preliminary data.</text>
</comment>
<evidence type="ECO:0000256" key="1">
    <source>
        <dbReference type="ARBA" id="ARBA00020998"/>
    </source>
</evidence>
<sequence length="110" mass="12258">MSIQRFKSVFTTPSSSTRAVLDHLFAKCPKELGKIRNYEHCAFVSRGTGQFRPSAEANPTIGAPGTLEFVEEDRVVMVVNDNGGKEELRTNLSSDYSRRFGILFAKAHFS</sequence>
<dbReference type="SUPFAM" id="SSF102705">
    <property type="entry name" value="NIF3 (NGG1p interacting factor 3)-like"/>
    <property type="match status" value="1"/>
</dbReference>
<name>A0ABR3EPI7_9AGAR</name>
<keyword evidence="3" id="KW-1185">Reference proteome</keyword>
<accession>A0ABR3EPI7</accession>